<proteinExistence type="predicted"/>
<accession>A0A454CVS6</accession>
<reference evidence="1 2" key="1">
    <citation type="submission" date="2012-10" db="EMBL/GenBank/DDBJ databases">
        <title>Genome sequence of Vibrio Cholerae HENC-02.</title>
        <authorList>
            <person name="Eppinger M."/>
            <person name="Hasan N.A."/>
            <person name="Sengamalay N."/>
            <person name="Hine E."/>
            <person name="Su Q."/>
            <person name="Daugherty S.C."/>
            <person name="Young S."/>
            <person name="Sadzewicz L."/>
            <person name="Tallon L."/>
            <person name="Cebula T.A."/>
            <person name="Ravel J."/>
            <person name="Colwell R.R."/>
        </authorList>
    </citation>
    <scope>NUCLEOTIDE SEQUENCE [LARGE SCALE GENOMIC DNA]</scope>
    <source>
        <strain evidence="1 2">HENC-02</strain>
    </source>
</reference>
<dbReference type="SUPFAM" id="SSF53474">
    <property type="entry name" value="alpha/beta-Hydrolases"/>
    <property type="match status" value="1"/>
</dbReference>
<feature type="non-terminal residue" evidence="1">
    <location>
        <position position="54"/>
    </location>
</feature>
<dbReference type="Proteomes" id="UP000008367">
    <property type="component" value="Unassembled WGS sequence"/>
</dbReference>
<dbReference type="AlphaFoldDB" id="A0A454CVS6"/>
<evidence type="ECO:0000313" key="1">
    <source>
        <dbReference type="EMBL" id="EKM30499.1"/>
    </source>
</evidence>
<dbReference type="Gene3D" id="3.40.50.1820">
    <property type="entry name" value="alpha/beta hydrolase"/>
    <property type="match status" value="1"/>
</dbReference>
<organism evidence="1 2">
    <name type="scientific">Vibrio harveyi</name>
    <name type="common">Beneckea harveyi</name>
    <dbReference type="NCBI Taxonomy" id="669"/>
    <lineage>
        <taxon>Bacteria</taxon>
        <taxon>Pseudomonadati</taxon>
        <taxon>Pseudomonadota</taxon>
        <taxon>Gammaproteobacteria</taxon>
        <taxon>Vibrionales</taxon>
        <taxon>Vibrionaceae</taxon>
        <taxon>Vibrio</taxon>
    </lineage>
</organism>
<comment type="caution">
    <text evidence="1">The sequence shown here is derived from an EMBL/GenBank/DDBJ whole genome shotgun (WGS) entry which is preliminary data.</text>
</comment>
<keyword evidence="1" id="KW-0378">Hydrolase</keyword>
<dbReference type="GO" id="GO:0016787">
    <property type="term" value="F:hydrolase activity"/>
    <property type="evidence" value="ECO:0007669"/>
    <property type="project" value="UniProtKB-KW"/>
</dbReference>
<name>A0A454CVS6_VIBHA</name>
<sequence>MDNAGSFKTLMNAIHQHNPDLHLLAIDLFGHGLSSHKSSDNYYPFHDYIADLHQ</sequence>
<protein>
    <submittedName>
        <fullName evidence="1">Alpha/beta hydrolase family protein</fullName>
    </submittedName>
</protein>
<dbReference type="InterPro" id="IPR029058">
    <property type="entry name" value="AB_hydrolase_fold"/>
</dbReference>
<gene>
    <name evidence="1" type="ORF">VCHENC02_3773</name>
</gene>
<evidence type="ECO:0000313" key="2">
    <source>
        <dbReference type="Proteomes" id="UP000008367"/>
    </source>
</evidence>
<dbReference type="EMBL" id="AJSR01001631">
    <property type="protein sequence ID" value="EKM30499.1"/>
    <property type="molecule type" value="Genomic_DNA"/>
</dbReference>